<proteinExistence type="predicted"/>
<keyword evidence="2" id="KW-1185">Reference proteome</keyword>
<organism evidence="1 2">
    <name type="scientific">Eumeta variegata</name>
    <name type="common">Bagworm moth</name>
    <name type="synonym">Eumeta japonica</name>
    <dbReference type="NCBI Taxonomy" id="151549"/>
    <lineage>
        <taxon>Eukaryota</taxon>
        <taxon>Metazoa</taxon>
        <taxon>Ecdysozoa</taxon>
        <taxon>Arthropoda</taxon>
        <taxon>Hexapoda</taxon>
        <taxon>Insecta</taxon>
        <taxon>Pterygota</taxon>
        <taxon>Neoptera</taxon>
        <taxon>Endopterygota</taxon>
        <taxon>Lepidoptera</taxon>
        <taxon>Glossata</taxon>
        <taxon>Ditrysia</taxon>
        <taxon>Tineoidea</taxon>
        <taxon>Psychidae</taxon>
        <taxon>Oiketicinae</taxon>
        <taxon>Eumeta</taxon>
    </lineage>
</organism>
<evidence type="ECO:0000313" key="1">
    <source>
        <dbReference type="EMBL" id="GBP82466.1"/>
    </source>
</evidence>
<dbReference type="EMBL" id="BGZK01001566">
    <property type="protein sequence ID" value="GBP82466.1"/>
    <property type="molecule type" value="Genomic_DNA"/>
</dbReference>
<reference evidence="1 2" key="1">
    <citation type="journal article" date="2019" name="Commun. Biol.">
        <title>The bagworm genome reveals a unique fibroin gene that provides high tensile strength.</title>
        <authorList>
            <person name="Kono N."/>
            <person name="Nakamura H."/>
            <person name="Ohtoshi R."/>
            <person name="Tomita M."/>
            <person name="Numata K."/>
            <person name="Arakawa K."/>
        </authorList>
    </citation>
    <scope>NUCLEOTIDE SEQUENCE [LARGE SCALE GENOMIC DNA]</scope>
</reference>
<gene>
    <name evidence="1" type="ORF">EVAR_99466_1</name>
</gene>
<dbReference type="Proteomes" id="UP000299102">
    <property type="component" value="Unassembled WGS sequence"/>
</dbReference>
<protein>
    <submittedName>
        <fullName evidence="1">Uncharacterized protein</fullName>
    </submittedName>
</protein>
<evidence type="ECO:0000313" key="2">
    <source>
        <dbReference type="Proteomes" id="UP000299102"/>
    </source>
</evidence>
<accession>A0A4C1Z1K0</accession>
<name>A0A4C1Z1K0_EUMVA</name>
<sequence length="134" mass="15289">MIRWSASNVQSKKVLNSDLTRDKLSKQLVIVATGCMKKLPFIPKDWVRIMTMGELGNLASCLGKHVPFVIVAVVILVKTMIFQSTPQKFGGFKVQVVKSEKSIITTKFQEHELDNEMSEKIRLDGWENNLRRLK</sequence>
<comment type="caution">
    <text evidence="1">The sequence shown here is derived from an EMBL/GenBank/DDBJ whole genome shotgun (WGS) entry which is preliminary data.</text>
</comment>
<dbReference type="AlphaFoldDB" id="A0A4C1Z1K0"/>